<feature type="region of interest" description="Disordered" evidence="1">
    <location>
        <begin position="23"/>
        <end position="46"/>
    </location>
</feature>
<reference evidence="2" key="2">
    <citation type="submission" date="2023-06" db="EMBL/GenBank/DDBJ databases">
        <authorList>
            <person name="Ma L."/>
            <person name="Liu K.-W."/>
            <person name="Li Z."/>
            <person name="Hsiao Y.-Y."/>
            <person name="Qi Y."/>
            <person name="Fu T."/>
            <person name="Tang G."/>
            <person name="Zhang D."/>
            <person name="Sun W.-H."/>
            <person name="Liu D.-K."/>
            <person name="Li Y."/>
            <person name="Chen G.-Z."/>
            <person name="Liu X.-D."/>
            <person name="Liao X.-Y."/>
            <person name="Jiang Y.-T."/>
            <person name="Yu X."/>
            <person name="Hao Y."/>
            <person name="Huang J."/>
            <person name="Zhao X.-W."/>
            <person name="Ke S."/>
            <person name="Chen Y.-Y."/>
            <person name="Wu W.-L."/>
            <person name="Hsu J.-L."/>
            <person name="Lin Y.-F."/>
            <person name="Huang M.-D."/>
            <person name="Li C.-Y."/>
            <person name="Huang L."/>
            <person name="Wang Z.-W."/>
            <person name="Zhao X."/>
            <person name="Zhong W.-Y."/>
            <person name="Peng D.-H."/>
            <person name="Ahmad S."/>
            <person name="Lan S."/>
            <person name="Zhang J.-S."/>
            <person name="Tsai W.-C."/>
            <person name="Van De Peer Y."/>
            <person name="Liu Z.-J."/>
        </authorList>
    </citation>
    <scope>NUCLEOTIDE SEQUENCE</scope>
    <source>
        <strain evidence="2">CP</strain>
        <tissue evidence="2">Leaves</tissue>
    </source>
</reference>
<reference evidence="2" key="1">
    <citation type="journal article" date="2023" name="Nat. Commun.">
        <title>Diploid and tetraploid genomes of Acorus and the evolution of monocots.</title>
        <authorList>
            <person name="Ma L."/>
            <person name="Liu K.W."/>
            <person name="Li Z."/>
            <person name="Hsiao Y.Y."/>
            <person name="Qi Y."/>
            <person name="Fu T."/>
            <person name="Tang G.D."/>
            <person name="Zhang D."/>
            <person name="Sun W.H."/>
            <person name="Liu D.K."/>
            <person name="Li Y."/>
            <person name="Chen G.Z."/>
            <person name="Liu X.D."/>
            <person name="Liao X.Y."/>
            <person name="Jiang Y.T."/>
            <person name="Yu X."/>
            <person name="Hao Y."/>
            <person name="Huang J."/>
            <person name="Zhao X.W."/>
            <person name="Ke S."/>
            <person name="Chen Y.Y."/>
            <person name="Wu W.L."/>
            <person name="Hsu J.L."/>
            <person name="Lin Y.F."/>
            <person name="Huang M.D."/>
            <person name="Li C.Y."/>
            <person name="Huang L."/>
            <person name="Wang Z.W."/>
            <person name="Zhao X."/>
            <person name="Zhong W.Y."/>
            <person name="Peng D.H."/>
            <person name="Ahmad S."/>
            <person name="Lan S."/>
            <person name="Zhang J.S."/>
            <person name="Tsai W.C."/>
            <person name="Van de Peer Y."/>
            <person name="Liu Z.J."/>
        </authorList>
    </citation>
    <scope>NUCLEOTIDE SEQUENCE</scope>
    <source>
        <strain evidence="2">CP</strain>
    </source>
</reference>
<gene>
    <name evidence="2" type="ORF">QJS10_CPA08g00694</name>
</gene>
<evidence type="ECO:0000313" key="2">
    <source>
        <dbReference type="EMBL" id="KAK1309705.1"/>
    </source>
</evidence>
<dbReference type="AlphaFoldDB" id="A0AAV9EA17"/>
<organism evidence="2 3">
    <name type="scientific">Acorus calamus</name>
    <name type="common">Sweet flag</name>
    <dbReference type="NCBI Taxonomy" id="4465"/>
    <lineage>
        <taxon>Eukaryota</taxon>
        <taxon>Viridiplantae</taxon>
        <taxon>Streptophyta</taxon>
        <taxon>Embryophyta</taxon>
        <taxon>Tracheophyta</taxon>
        <taxon>Spermatophyta</taxon>
        <taxon>Magnoliopsida</taxon>
        <taxon>Liliopsida</taxon>
        <taxon>Acoraceae</taxon>
        <taxon>Acorus</taxon>
    </lineage>
</organism>
<proteinExistence type="predicted"/>
<dbReference type="Proteomes" id="UP001180020">
    <property type="component" value="Unassembled WGS sequence"/>
</dbReference>
<comment type="caution">
    <text evidence="2">The sequence shown here is derived from an EMBL/GenBank/DDBJ whole genome shotgun (WGS) entry which is preliminary data.</text>
</comment>
<feature type="compositionally biased region" description="Polar residues" evidence="1">
    <location>
        <begin position="29"/>
        <end position="39"/>
    </location>
</feature>
<name>A0AAV9EA17_ACOCL</name>
<evidence type="ECO:0000313" key="3">
    <source>
        <dbReference type="Proteomes" id="UP001180020"/>
    </source>
</evidence>
<sequence length="114" mass="12735">MNLESLVGVTILGLGTKEKLIDEFPDSNKGWTETPSANSHPPKDLVKSEHIKAAFKRNERVFYRILGWDNPNPSSTRRLRPHLTDVYAAPPSPVQETVLPAFQAGRPSELEENS</sequence>
<evidence type="ECO:0000256" key="1">
    <source>
        <dbReference type="SAM" id="MobiDB-lite"/>
    </source>
</evidence>
<dbReference type="EMBL" id="JAUJYO010000008">
    <property type="protein sequence ID" value="KAK1309705.1"/>
    <property type="molecule type" value="Genomic_DNA"/>
</dbReference>
<protein>
    <submittedName>
        <fullName evidence="2">Uncharacterized protein</fullName>
    </submittedName>
</protein>
<keyword evidence="3" id="KW-1185">Reference proteome</keyword>
<accession>A0AAV9EA17</accession>